<dbReference type="InterPro" id="IPR001236">
    <property type="entry name" value="Lactate/malate_DH_N"/>
</dbReference>
<dbReference type="Pfam" id="PF00056">
    <property type="entry name" value="Ldh_1_N"/>
    <property type="match status" value="2"/>
</dbReference>
<protein>
    <submittedName>
        <fullName evidence="5">L-lactate dehydrogenase</fullName>
    </submittedName>
</protein>
<proteinExistence type="predicted"/>
<dbReference type="InterPro" id="IPR036291">
    <property type="entry name" value="NAD(P)-bd_dom_sf"/>
</dbReference>
<evidence type="ECO:0000256" key="1">
    <source>
        <dbReference type="ARBA" id="ARBA00023002"/>
    </source>
</evidence>
<feature type="domain" description="Lactate/malate dehydrogenase N-terminal" evidence="3">
    <location>
        <begin position="229"/>
        <end position="302"/>
    </location>
</feature>
<name>A0A310SLV6_9HYME</name>
<evidence type="ECO:0000313" key="5">
    <source>
        <dbReference type="EMBL" id="OAD55415.1"/>
    </source>
</evidence>
<evidence type="ECO:0000259" key="3">
    <source>
        <dbReference type="Pfam" id="PF00056"/>
    </source>
</evidence>
<accession>A0A310SLV6</accession>
<evidence type="ECO:0000259" key="4">
    <source>
        <dbReference type="Pfam" id="PF02866"/>
    </source>
</evidence>
<organism evidence="5 6">
    <name type="scientific">Eufriesea mexicana</name>
    <dbReference type="NCBI Taxonomy" id="516756"/>
    <lineage>
        <taxon>Eukaryota</taxon>
        <taxon>Metazoa</taxon>
        <taxon>Ecdysozoa</taxon>
        <taxon>Arthropoda</taxon>
        <taxon>Hexapoda</taxon>
        <taxon>Insecta</taxon>
        <taxon>Pterygota</taxon>
        <taxon>Neoptera</taxon>
        <taxon>Endopterygota</taxon>
        <taxon>Hymenoptera</taxon>
        <taxon>Apocrita</taxon>
        <taxon>Aculeata</taxon>
        <taxon>Apoidea</taxon>
        <taxon>Anthophila</taxon>
        <taxon>Apidae</taxon>
        <taxon>Eufriesea</taxon>
    </lineage>
</organism>
<feature type="domain" description="Lactate/malate dehydrogenase N-terminal" evidence="3">
    <location>
        <begin position="311"/>
        <end position="402"/>
    </location>
</feature>
<feature type="domain" description="Lactate/malate dehydrogenase C-terminal" evidence="4">
    <location>
        <begin position="405"/>
        <end position="567"/>
    </location>
</feature>
<dbReference type="PANTHER" id="PTHR43128:SF16">
    <property type="entry name" value="L-LACTATE DEHYDROGENASE"/>
    <property type="match status" value="1"/>
</dbReference>
<evidence type="ECO:0000313" key="6">
    <source>
        <dbReference type="Proteomes" id="UP000250275"/>
    </source>
</evidence>
<dbReference type="InterPro" id="IPR022383">
    <property type="entry name" value="Lactate/malate_DH_C"/>
</dbReference>
<dbReference type="InterPro" id="IPR015955">
    <property type="entry name" value="Lactate_DH/Glyco_Ohase_4_C"/>
</dbReference>
<sequence length="589" mass="64576">MAYPRPAFTSHRSSAGRIGFGGLGLGGSEVDEWVQAKGNEVDPDLHERLIPTFLYLPFHLLAHEPTLRNCDHLDDLRPVTITRRVADDRADSSQRLYLHPIRELPGKPEANIRARDDMEDAEAAKSEVEIDRDGCDDVSDHTIHEPVPYCLAMSWILSSYTIVEFYSSSVIRIRNRPFSGVTRCAANPLTLRVTRGWIWLQEDAPIMTTTKNALITTQLGPCDVYPHRVKVSIVGVGKIGIACAIAILMRRMASEVCLIDHDANKASAEAEDIQHVGVFLGCPLVTGTSAIRAELSDASAIVPCIKLAQSHCTLRSINNRLGSKPSDFSMVKESAVVIICTRENTPGESPNVKHNLKVFKKIIPAIARFSCKSVLLVATQPSDVMSYIAWKLSGFPSNRVLGVGTMVDCARFQDFVSRRLNVARSSVSCMTVGSHGDMAVPIWSSMNVGGIKLRDINPRIGEPDDPEKWSEITDNVKNVGKELEEKKGSCCWGVAISTAEIVDAIVRNTKVVLPASTHILSCAHGTDKDVYMSVPCVIGREGVYCTVRQKLSEQEKSAVQACADSIRGVLRECGILQETNNETNGETEQ</sequence>
<dbReference type="Pfam" id="PF02866">
    <property type="entry name" value="Ldh_1_C"/>
    <property type="match status" value="1"/>
</dbReference>
<dbReference type="GO" id="GO:0006089">
    <property type="term" value="P:lactate metabolic process"/>
    <property type="evidence" value="ECO:0007669"/>
    <property type="project" value="TreeGrafter"/>
</dbReference>
<dbReference type="InterPro" id="IPR001557">
    <property type="entry name" value="L-lactate/malate_DH"/>
</dbReference>
<keyword evidence="1" id="KW-0560">Oxidoreductase</keyword>
<dbReference type="PANTHER" id="PTHR43128">
    <property type="entry name" value="L-2-HYDROXYCARBOXYLATE DEHYDROGENASE (NAD(P)(+))"/>
    <property type="match status" value="1"/>
</dbReference>
<keyword evidence="2" id="KW-0520">NAD</keyword>
<dbReference type="Gene3D" id="3.40.50.720">
    <property type="entry name" value="NAD(P)-binding Rossmann-like Domain"/>
    <property type="match status" value="1"/>
</dbReference>
<dbReference type="SUPFAM" id="SSF56327">
    <property type="entry name" value="LDH C-terminal domain-like"/>
    <property type="match status" value="1"/>
</dbReference>
<dbReference type="Gene3D" id="3.90.110.10">
    <property type="entry name" value="Lactate dehydrogenase/glycoside hydrolase, family 4, C-terminal"/>
    <property type="match status" value="1"/>
</dbReference>
<evidence type="ECO:0000256" key="2">
    <source>
        <dbReference type="ARBA" id="ARBA00023027"/>
    </source>
</evidence>
<dbReference type="AlphaFoldDB" id="A0A310SLV6"/>
<dbReference type="OrthoDB" id="5405561at2759"/>
<dbReference type="SUPFAM" id="SSF51735">
    <property type="entry name" value="NAD(P)-binding Rossmann-fold domains"/>
    <property type="match status" value="2"/>
</dbReference>
<dbReference type="Proteomes" id="UP000250275">
    <property type="component" value="Unassembled WGS sequence"/>
</dbReference>
<reference evidence="5 6" key="1">
    <citation type="submission" date="2015-07" db="EMBL/GenBank/DDBJ databases">
        <title>The genome of Eufriesea mexicana.</title>
        <authorList>
            <person name="Pan H."/>
            <person name="Kapheim K."/>
        </authorList>
    </citation>
    <scope>NUCLEOTIDE SEQUENCE [LARGE SCALE GENOMIC DNA]</scope>
    <source>
        <strain evidence="5">0111107269</strain>
        <tissue evidence="5">Whole body</tissue>
    </source>
</reference>
<dbReference type="PRINTS" id="PR00086">
    <property type="entry name" value="LLDHDRGNASE"/>
</dbReference>
<dbReference type="GO" id="GO:0004459">
    <property type="term" value="F:L-lactate dehydrogenase (NAD+) activity"/>
    <property type="evidence" value="ECO:0007669"/>
    <property type="project" value="TreeGrafter"/>
</dbReference>
<gene>
    <name evidence="5" type="ORF">WN48_04796</name>
</gene>
<keyword evidence="6" id="KW-1185">Reference proteome</keyword>
<dbReference type="EMBL" id="KQ762833">
    <property type="protein sequence ID" value="OAD55415.1"/>
    <property type="molecule type" value="Genomic_DNA"/>
</dbReference>